<evidence type="ECO:0000256" key="4">
    <source>
        <dbReference type="ARBA" id="ARBA00022729"/>
    </source>
</evidence>
<evidence type="ECO:0000313" key="11">
    <source>
        <dbReference type="EMBL" id="VDC97319.1"/>
    </source>
</evidence>
<sequence length="253" mass="27444">FISKSQRESSSSSFTDPNDQTPFAMESINTLKGYGKVSDQENQIPSSLPKPSSRKTLIATISIVSFLLILAVVALTAGAFTRPSHNPPVSSKPLKIVCAVTRYPQTCFDALSSSLNESDPESILELSLRITSEKVSTLSMSFRSIDDMPEEPAVKDCAKLYADAASQLNETLLEIQTEKKKKGGNWMTEKVVGDVKSWISAAMTDGETCSDGLEEMGTVVGNDIKNEMVTANQMMSVCLAIASQIKKLLLILH</sequence>
<keyword evidence="9" id="KW-0472">Membrane</keyword>
<keyword evidence="9" id="KW-1133">Transmembrane helix</keyword>
<dbReference type="SMART" id="SM00856">
    <property type="entry name" value="PMEI"/>
    <property type="match status" value="1"/>
</dbReference>
<dbReference type="Gene3D" id="1.20.140.40">
    <property type="entry name" value="Invertase/pectin methylesterase inhibitor family protein"/>
    <property type="match status" value="1"/>
</dbReference>
<dbReference type="AlphaFoldDB" id="A0A3P6B871"/>
<dbReference type="Pfam" id="PF04043">
    <property type="entry name" value="PMEI"/>
    <property type="match status" value="1"/>
</dbReference>
<organism evidence="11">
    <name type="scientific">Brassica oleracea</name>
    <name type="common">Wild cabbage</name>
    <dbReference type="NCBI Taxonomy" id="3712"/>
    <lineage>
        <taxon>Eukaryota</taxon>
        <taxon>Viridiplantae</taxon>
        <taxon>Streptophyta</taxon>
        <taxon>Embryophyta</taxon>
        <taxon>Tracheophyta</taxon>
        <taxon>Spermatophyta</taxon>
        <taxon>Magnoliopsida</taxon>
        <taxon>eudicotyledons</taxon>
        <taxon>Gunneridae</taxon>
        <taxon>Pentapetalae</taxon>
        <taxon>rosids</taxon>
        <taxon>malvids</taxon>
        <taxon>Brassicales</taxon>
        <taxon>Brassicaceae</taxon>
        <taxon>Brassiceae</taxon>
        <taxon>Brassica</taxon>
    </lineage>
</organism>
<dbReference type="CDD" id="cd15798">
    <property type="entry name" value="PMEI-like_3"/>
    <property type="match status" value="1"/>
</dbReference>
<accession>A0A3P6B871</accession>
<dbReference type="InterPro" id="IPR006501">
    <property type="entry name" value="Pectinesterase_inhib_dom"/>
</dbReference>
<feature type="non-terminal residue" evidence="11">
    <location>
        <position position="1"/>
    </location>
</feature>
<dbReference type="EMBL" id="LR031872">
    <property type="protein sequence ID" value="VDC97319.1"/>
    <property type="molecule type" value="Genomic_DNA"/>
</dbReference>
<keyword evidence="9" id="KW-0812">Transmembrane</keyword>
<name>A0A3P6B871_BRAOL</name>
<feature type="compositionally biased region" description="Low complexity" evidence="8">
    <location>
        <begin position="1"/>
        <end position="13"/>
    </location>
</feature>
<dbReference type="SUPFAM" id="SSF101148">
    <property type="entry name" value="Plant invertase/pectin methylesterase inhibitor"/>
    <property type="match status" value="1"/>
</dbReference>
<comment type="similarity">
    <text evidence="1">In the N-terminal section; belongs to the PMEI family.</text>
</comment>
<feature type="domain" description="Pectinesterase inhibitor" evidence="10">
    <location>
        <begin position="89"/>
        <end position="241"/>
    </location>
</feature>
<dbReference type="EC" id="3.1.1.11" evidence="3"/>
<dbReference type="FunFam" id="1.20.140.40:FF:000010">
    <property type="entry name" value="Pectinesterase"/>
    <property type="match status" value="1"/>
</dbReference>
<reference evidence="11" key="1">
    <citation type="submission" date="2018-11" db="EMBL/GenBank/DDBJ databases">
        <authorList>
            <consortium name="Genoscope - CEA"/>
            <person name="William W."/>
        </authorList>
    </citation>
    <scope>NUCLEOTIDE SEQUENCE</scope>
</reference>
<proteinExistence type="inferred from homology"/>
<comment type="similarity">
    <text evidence="2">In the C-terminal section; belongs to the pectinesterase family.</text>
</comment>
<dbReference type="InterPro" id="IPR035513">
    <property type="entry name" value="Invertase/methylesterase_inhib"/>
</dbReference>
<feature type="region of interest" description="Disordered" evidence="8">
    <location>
        <begin position="1"/>
        <end position="22"/>
    </location>
</feature>
<dbReference type="PANTHER" id="PTHR31080">
    <property type="entry name" value="PECTINESTERASE INHIBITOR-LIKE"/>
    <property type="match status" value="1"/>
</dbReference>
<keyword evidence="6" id="KW-0325">Glycoprotein</keyword>
<evidence type="ECO:0000256" key="8">
    <source>
        <dbReference type="SAM" id="MobiDB-lite"/>
    </source>
</evidence>
<protein>
    <recommendedName>
        <fullName evidence="3">pectinesterase</fullName>
        <ecNumber evidence="3">3.1.1.11</ecNumber>
    </recommendedName>
</protein>
<keyword evidence="5" id="KW-1015">Disulfide bond</keyword>
<evidence type="ECO:0000256" key="2">
    <source>
        <dbReference type="ARBA" id="ARBA00007786"/>
    </source>
</evidence>
<dbReference type="PANTHER" id="PTHR31080:SF303">
    <property type="entry name" value="PECTINESTERASE 1-LIKE"/>
    <property type="match status" value="1"/>
</dbReference>
<gene>
    <name evidence="11" type="ORF">BOLC3T19481H</name>
</gene>
<keyword evidence="4" id="KW-0732">Signal</keyword>
<evidence type="ECO:0000256" key="1">
    <source>
        <dbReference type="ARBA" id="ARBA00006027"/>
    </source>
</evidence>
<evidence type="ECO:0000259" key="10">
    <source>
        <dbReference type="SMART" id="SM00856"/>
    </source>
</evidence>
<dbReference type="GO" id="GO:0030599">
    <property type="term" value="F:pectinesterase activity"/>
    <property type="evidence" value="ECO:0007669"/>
    <property type="project" value="UniProtKB-EC"/>
</dbReference>
<dbReference type="InterPro" id="IPR051955">
    <property type="entry name" value="PME_Inhibitor"/>
</dbReference>
<evidence type="ECO:0000256" key="5">
    <source>
        <dbReference type="ARBA" id="ARBA00023157"/>
    </source>
</evidence>
<evidence type="ECO:0000256" key="9">
    <source>
        <dbReference type="SAM" id="Phobius"/>
    </source>
</evidence>
<evidence type="ECO:0000256" key="3">
    <source>
        <dbReference type="ARBA" id="ARBA00013229"/>
    </source>
</evidence>
<dbReference type="NCBIfam" id="TIGR01614">
    <property type="entry name" value="PME_inhib"/>
    <property type="match status" value="1"/>
</dbReference>
<comment type="similarity">
    <text evidence="7">Belongs to the PMEI family.</text>
</comment>
<feature type="transmembrane region" description="Helical" evidence="9">
    <location>
        <begin position="57"/>
        <end position="80"/>
    </location>
</feature>
<evidence type="ECO:0000256" key="7">
    <source>
        <dbReference type="ARBA" id="ARBA00038471"/>
    </source>
</evidence>
<evidence type="ECO:0000256" key="6">
    <source>
        <dbReference type="ARBA" id="ARBA00023180"/>
    </source>
</evidence>
<dbReference type="GO" id="GO:0004857">
    <property type="term" value="F:enzyme inhibitor activity"/>
    <property type="evidence" value="ECO:0007669"/>
    <property type="project" value="InterPro"/>
</dbReference>